<feature type="binding site" evidence="2">
    <location>
        <position position="26"/>
    </location>
    <ligand>
        <name>substrate</name>
    </ligand>
</feature>
<keyword evidence="1 2" id="KW-0808">Transferase</keyword>
<dbReference type="AlphaFoldDB" id="A0A9D1SCE4"/>
<dbReference type="EMBL" id="DVNA01000034">
    <property type="protein sequence ID" value="HIU54442.1"/>
    <property type="molecule type" value="Genomic_DNA"/>
</dbReference>
<feature type="binding site" evidence="2">
    <location>
        <position position="70"/>
    </location>
    <ligand>
        <name>substrate</name>
    </ligand>
</feature>
<gene>
    <name evidence="3" type="ORF">IAB03_01390</name>
</gene>
<sequence>MSYQDKIDKSALPKHIAIIMDGNGRWAKQQGKERSYGHQYGVKSVRKITEAAAKIGIDYLTLYTFSTENWNRPEQEVEALMSLLAYALEKETDTLKQNNVRLRIIGDLSQMPVSVKEALEKSMVITSVCTGLTLILALSYSSRWEIVHAVRQIAAAVQNGEFSVEAIDTKKFETYLNTKDFPDPDLLIRTGGEIRISNFLLWQSAYSELYFTDEYWPDFREESLYKAIYEYQRRERRFGKISEQL</sequence>
<feature type="binding site" evidence="2">
    <location>
        <position position="38"/>
    </location>
    <ligand>
        <name>substrate</name>
    </ligand>
</feature>
<feature type="binding site" evidence="2">
    <location>
        <begin position="195"/>
        <end position="197"/>
    </location>
    <ligand>
        <name>substrate</name>
    </ligand>
</feature>
<feature type="binding site" evidence="2">
    <location>
        <position position="208"/>
    </location>
    <ligand>
        <name>Mg(2+)</name>
        <dbReference type="ChEBI" id="CHEBI:18420"/>
    </ligand>
</feature>
<reference evidence="3" key="2">
    <citation type="journal article" date="2021" name="PeerJ">
        <title>Extensive microbial diversity within the chicken gut microbiome revealed by metagenomics and culture.</title>
        <authorList>
            <person name="Gilroy R."/>
            <person name="Ravi A."/>
            <person name="Getino M."/>
            <person name="Pursley I."/>
            <person name="Horton D.L."/>
            <person name="Alikhan N.F."/>
            <person name="Baker D."/>
            <person name="Gharbi K."/>
            <person name="Hall N."/>
            <person name="Watson M."/>
            <person name="Adriaenssens E.M."/>
            <person name="Foster-Nyarko E."/>
            <person name="Jarju S."/>
            <person name="Secka A."/>
            <person name="Antonio M."/>
            <person name="Oren A."/>
            <person name="Chaudhuri R.R."/>
            <person name="La Ragione R."/>
            <person name="Hildebrand F."/>
            <person name="Pallen M.J."/>
        </authorList>
    </citation>
    <scope>NUCLEOTIDE SEQUENCE</scope>
    <source>
        <strain evidence="3">CHK158-818</strain>
    </source>
</reference>
<feature type="active site" description="Proton acceptor" evidence="2">
    <location>
        <position position="69"/>
    </location>
</feature>
<keyword evidence="2" id="KW-0479">Metal-binding</keyword>
<feature type="binding site" evidence="2">
    <location>
        <begin position="66"/>
        <end position="68"/>
    </location>
    <ligand>
        <name>substrate</name>
    </ligand>
</feature>
<keyword evidence="2" id="KW-0460">Magnesium</keyword>
<feature type="binding site" evidence="2">
    <location>
        <position position="189"/>
    </location>
    <ligand>
        <name>substrate</name>
    </ligand>
</feature>
<dbReference type="InterPro" id="IPR036424">
    <property type="entry name" value="UPP_synth-like_sf"/>
</dbReference>
<comment type="function">
    <text evidence="2">Catalyzes the condensation of isopentenyl diphosphate (IPP) with allylic pyrophosphates generating different type of terpenoids.</text>
</comment>
<dbReference type="EC" id="2.5.1.-" evidence="2"/>
<dbReference type="HAMAP" id="MF_01139">
    <property type="entry name" value="ISPT"/>
    <property type="match status" value="1"/>
</dbReference>
<dbReference type="NCBIfam" id="TIGR00055">
    <property type="entry name" value="uppS"/>
    <property type="match status" value="1"/>
</dbReference>
<evidence type="ECO:0000256" key="2">
    <source>
        <dbReference type="HAMAP-Rule" id="MF_01139"/>
    </source>
</evidence>
<proteinExistence type="inferred from homology"/>
<name>A0A9D1SCE4_9BACT</name>
<dbReference type="PANTHER" id="PTHR10291:SF0">
    <property type="entry name" value="DEHYDRODOLICHYL DIPHOSPHATE SYNTHASE 2"/>
    <property type="match status" value="1"/>
</dbReference>
<organism evidence="3 4">
    <name type="scientific">Candidatus Gallibacteroides avistercoris</name>
    <dbReference type="NCBI Taxonomy" id="2840833"/>
    <lineage>
        <taxon>Bacteria</taxon>
        <taxon>Pseudomonadati</taxon>
        <taxon>Bacteroidota</taxon>
        <taxon>Bacteroidia</taxon>
        <taxon>Bacteroidales</taxon>
        <taxon>Bacteroidaceae</taxon>
        <taxon>Bacteroidaceae incertae sedis</taxon>
        <taxon>Candidatus Gallibacteroides</taxon>
    </lineage>
</organism>
<feature type="binding site" evidence="2">
    <location>
        <position position="34"/>
    </location>
    <ligand>
        <name>substrate</name>
    </ligand>
</feature>
<comment type="similarity">
    <text evidence="2">Belongs to the UPP synthase family.</text>
</comment>
<evidence type="ECO:0000313" key="3">
    <source>
        <dbReference type="EMBL" id="HIU54442.1"/>
    </source>
</evidence>
<dbReference type="PROSITE" id="PS01066">
    <property type="entry name" value="UPP_SYNTHASE"/>
    <property type="match status" value="1"/>
</dbReference>
<evidence type="ECO:0000256" key="1">
    <source>
        <dbReference type="ARBA" id="ARBA00022679"/>
    </source>
</evidence>
<dbReference type="Proteomes" id="UP000824112">
    <property type="component" value="Unassembled WGS sequence"/>
</dbReference>
<dbReference type="Gene3D" id="3.40.1180.10">
    <property type="entry name" value="Decaprenyl diphosphate synthase-like"/>
    <property type="match status" value="1"/>
</dbReference>
<feature type="binding site" evidence="2">
    <location>
        <position position="21"/>
    </location>
    <ligand>
        <name>Mg(2+)</name>
        <dbReference type="ChEBI" id="CHEBI:18420"/>
    </ligand>
</feature>
<dbReference type="SUPFAM" id="SSF64005">
    <property type="entry name" value="Undecaprenyl diphosphate synthase"/>
    <property type="match status" value="1"/>
</dbReference>
<reference evidence="3" key="1">
    <citation type="submission" date="2020-10" db="EMBL/GenBank/DDBJ databases">
        <authorList>
            <person name="Gilroy R."/>
        </authorList>
    </citation>
    <scope>NUCLEOTIDE SEQUENCE</scope>
    <source>
        <strain evidence="3">CHK158-818</strain>
    </source>
</reference>
<dbReference type="NCBIfam" id="NF011405">
    <property type="entry name" value="PRK14830.1"/>
    <property type="match status" value="1"/>
</dbReference>
<feature type="binding site" evidence="2">
    <location>
        <position position="72"/>
    </location>
    <ligand>
        <name>substrate</name>
    </ligand>
</feature>
<dbReference type="PANTHER" id="PTHR10291">
    <property type="entry name" value="DEHYDRODOLICHYL DIPHOSPHATE SYNTHASE FAMILY MEMBER"/>
    <property type="match status" value="1"/>
</dbReference>
<comment type="subunit">
    <text evidence="2">Homodimer.</text>
</comment>
<dbReference type="FunFam" id="3.40.1180.10:FF:000001">
    <property type="entry name" value="(2E,6E)-farnesyl-diphosphate-specific ditrans,polycis-undecaprenyl-diphosphate synthase"/>
    <property type="match status" value="1"/>
</dbReference>
<dbReference type="InterPro" id="IPR018520">
    <property type="entry name" value="UPP_synth-like_CS"/>
</dbReference>
<feature type="active site" evidence="2">
    <location>
        <position position="21"/>
    </location>
</feature>
<dbReference type="InterPro" id="IPR001441">
    <property type="entry name" value="UPP_synth-like"/>
</dbReference>
<protein>
    <recommendedName>
        <fullName evidence="2">Isoprenyl transferase</fullName>
        <ecNumber evidence="2">2.5.1.-</ecNumber>
    </recommendedName>
</protein>
<dbReference type="GO" id="GO:0016094">
    <property type="term" value="P:polyprenol biosynthetic process"/>
    <property type="evidence" value="ECO:0007669"/>
    <property type="project" value="TreeGrafter"/>
</dbReference>
<evidence type="ECO:0000313" key="4">
    <source>
        <dbReference type="Proteomes" id="UP000824112"/>
    </source>
</evidence>
<dbReference type="CDD" id="cd00475">
    <property type="entry name" value="Cis_IPPS"/>
    <property type="match status" value="1"/>
</dbReference>
<comment type="cofactor">
    <cofactor evidence="2">
        <name>Mg(2+)</name>
        <dbReference type="ChEBI" id="CHEBI:18420"/>
    </cofactor>
    <text evidence="2">Binds 2 magnesium ions per subunit.</text>
</comment>
<dbReference type="Pfam" id="PF01255">
    <property type="entry name" value="Prenyltransf"/>
    <property type="match status" value="1"/>
</dbReference>
<feature type="binding site" evidence="2">
    <location>
        <begin position="22"/>
        <end position="25"/>
    </location>
    <ligand>
        <name>substrate</name>
    </ligand>
</feature>
<accession>A0A9D1SCE4</accession>
<comment type="caution">
    <text evidence="3">The sequence shown here is derived from an EMBL/GenBank/DDBJ whole genome shotgun (WGS) entry which is preliminary data.</text>
</comment>
<dbReference type="GO" id="GO:0045547">
    <property type="term" value="F:ditrans,polycis-polyprenyl diphosphate synthase [(2E,6E)-farnesyl diphosphate specific] activity"/>
    <property type="evidence" value="ECO:0007669"/>
    <property type="project" value="TreeGrafter"/>
</dbReference>
<dbReference type="GO" id="GO:0000287">
    <property type="term" value="F:magnesium ion binding"/>
    <property type="evidence" value="ECO:0007669"/>
    <property type="project" value="UniProtKB-UniRule"/>
</dbReference>